<accession>A0ABZ2KL17</accession>
<gene>
    <name evidence="7" type="ORF">LZC95_20655</name>
</gene>
<dbReference type="InterPro" id="IPR002938">
    <property type="entry name" value="FAD-bd"/>
</dbReference>
<dbReference type="InterPro" id="IPR036188">
    <property type="entry name" value="FAD/NAD-bd_sf"/>
</dbReference>
<organism evidence="7 8">
    <name type="scientific">Pendulispora brunnea</name>
    <dbReference type="NCBI Taxonomy" id="2905690"/>
    <lineage>
        <taxon>Bacteria</taxon>
        <taxon>Pseudomonadati</taxon>
        <taxon>Myxococcota</taxon>
        <taxon>Myxococcia</taxon>
        <taxon>Myxococcales</taxon>
        <taxon>Sorangiineae</taxon>
        <taxon>Pendulisporaceae</taxon>
        <taxon>Pendulispora</taxon>
    </lineage>
</organism>
<dbReference type="PANTHER" id="PTHR13789">
    <property type="entry name" value="MONOOXYGENASE"/>
    <property type="match status" value="1"/>
</dbReference>
<evidence type="ECO:0000256" key="4">
    <source>
        <dbReference type="ARBA" id="ARBA00023002"/>
    </source>
</evidence>
<keyword evidence="5 7" id="KW-0503">Monooxygenase</keyword>
<dbReference type="SUPFAM" id="SSF51905">
    <property type="entry name" value="FAD/NAD(P)-binding domain"/>
    <property type="match status" value="1"/>
</dbReference>
<dbReference type="EMBL" id="CP089982">
    <property type="protein sequence ID" value="WXA99221.1"/>
    <property type="molecule type" value="Genomic_DNA"/>
</dbReference>
<comment type="cofactor">
    <cofactor evidence="1">
        <name>FAD</name>
        <dbReference type="ChEBI" id="CHEBI:57692"/>
    </cofactor>
</comment>
<keyword evidence="8" id="KW-1185">Reference proteome</keyword>
<name>A0ABZ2KL17_9BACT</name>
<dbReference type="Pfam" id="PF01494">
    <property type="entry name" value="FAD_binding_3"/>
    <property type="match status" value="1"/>
</dbReference>
<dbReference type="RefSeq" id="WP_394849854.1">
    <property type="nucleotide sequence ID" value="NZ_CP089982.1"/>
</dbReference>
<dbReference type="PRINTS" id="PR00420">
    <property type="entry name" value="RNGMNOXGNASE"/>
</dbReference>
<evidence type="ECO:0000313" key="7">
    <source>
        <dbReference type="EMBL" id="WXA99221.1"/>
    </source>
</evidence>
<dbReference type="PANTHER" id="PTHR13789:SF318">
    <property type="entry name" value="GERANYLGERANYL DIPHOSPHATE REDUCTASE"/>
    <property type="match status" value="1"/>
</dbReference>
<evidence type="ECO:0000256" key="5">
    <source>
        <dbReference type="ARBA" id="ARBA00023033"/>
    </source>
</evidence>
<sequence>MPENAPLEIAVVGCGTAGPAAALFLSRAGHRVTIYERVPEPGPVGAGIVLQPIGQAVLGRLGLLPQVAARGARVERLLCETERGRAIFDLSYATLEPRLTGYGLHRGVLFEALFDAVRRSDITVRCGVSIESIHENADGTSHVIDEEGRRHGPYQLVVVADGARSRLRNAEARVRPYRWGALWFIGEDPEGQFTGRLHQIVRGTERMLGLLPTGLGPSARGTKAKPLVTLFWSLRADRFDEVRMHLGAWKREVRAHAPMAGPVLDQIEGAEQITFSSYSDVTMRRWGARSVVYLGDAAHAMSPQLGQGCNLALYDAMILADCFTGPAPLERYTQERRRHLGFYQLATRALTPFFQSDARLLGWMRDRFMAAVSRIPFVHREMVRSMTGLKLGWLTGTLPPARIAEALERDLHALPAPSNEEALDLEPIVP</sequence>
<evidence type="ECO:0000256" key="1">
    <source>
        <dbReference type="ARBA" id="ARBA00001974"/>
    </source>
</evidence>
<dbReference type="GO" id="GO:0004497">
    <property type="term" value="F:monooxygenase activity"/>
    <property type="evidence" value="ECO:0007669"/>
    <property type="project" value="UniProtKB-KW"/>
</dbReference>
<keyword evidence="3" id="KW-0274">FAD</keyword>
<evidence type="ECO:0000259" key="6">
    <source>
        <dbReference type="Pfam" id="PF01494"/>
    </source>
</evidence>
<reference evidence="7 8" key="1">
    <citation type="submission" date="2021-12" db="EMBL/GenBank/DDBJ databases">
        <title>Discovery of the Pendulisporaceae a myxobacterial family with distinct sporulation behavior and unique specialized metabolism.</title>
        <authorList>
            <person name="Garcia R."/>
            <person name="Popoff A."/>
            <person name="Bader C.D."/>
            <person name="Loehr J."/>
            <person name="Walesch S."/>
            <person name="Walt C."/>
            <person name="Boldt J."/>
            <person name="Bunk B."/>
            <person name="Haeckl F.J.F.P.J."/>
            <person name="Gunesch A.P."/>
            <person name="Birkelbach J."/>
            <person name="Nuebel U."/>
            <person name="Pietschmann T."/>
            <person name="Bach T."/>
            <person name="Mueller R."/>
        </authorList>
    </citation>
    <scope>NUCLEOTIDE SEQUENCE [LARGE SCALE GENOMIC DNA]</scope>
    <source>
        <strain evidence="7 8">MSr12523</strain>
    </source>
</reference>
<evidence type="ECO:0000256" key="2">
    <source>
        <dbReference type="ARBA" id="ARBA00022630"/>
    </source>
</evidence>
<keyword evidence="2" id="KW-0285">Flavoprotein</keyword>
<feature type="domain" description="FAD-binding" evidence="6">
    <location>
        <begin position="8"/>
        <end position="338"/>
    </location>
</feature>
<protein>
    <submittedName>
        <fullName evidence="7">FAD-dependent monooxygenase</fullName>
    </submittedName>
</protein>
<evidence type="ECO:0000313" key="8">
    <source>
        <dbReference type="Proteomes" id="UP001379533"/>
    </source>
</evidence>
<evidence type="ECO:0000256" key="3">
    <source>
        <dbReference type="ARBA" id="ARBA00022827"/>
    </source>
</evidence>
<dbReference type="Proteomes" id="UP001379533">
    <property type="component" value="Chromosome"/>
</dbReference>
<proteinExistence type="predicted"/>
<dbReference type="InterPro" id="IPR050493">
    <property type="entry name" value="FAD-dep_Monooxygenase_BioMet"/>
</dbReference>
<keyword evidence="4" id="KW-0560">Oxidoreductase</keyword>
<dbReference type="Gene3D" id="3.50.50.60">
    <property type="entry name" value="FAD/NAD(P)-binding domain"/>
    <property type="match status" value="1"/>
</dbReference>